<name>A0AC34GCW4_9BILA</name>
<dbReference type="WBParaSite" id="ES5_v2.g27541.t1">
    <property type="protein sequence ID" value="ES5_v2.g27541.t1"/>
    <property type="gene ID" value="ES5_v2.g27541"/>
</dbReference>
<evidence type="ECO:0000313" key="2">
    <source>
        <dbReference type="WBParaSite" id="ES5_v2.g27541.t1"/>
    </source>
</evidence>
<organism evidence="1 2">
    <name type="scientific">Panagrolaimus sp. ES5</name>
    <dbReference type="NCBI Taxonomy" id="591445"/>
    <lineage>
        <taxon>Eukaryota</taxon>
        <taxon>Metazoa</taxon>
        <taxon>Ecdysozoa</taxon>
        <taxon>Nematoda</taxon>
        <taxon>Chromadorea</taxon>
        <taxon>Rhabditida</taxon>
        <taxon>Tylenchina</taxon>
        <taxon>Panagrolaimomorpha</taxon>
        <taxon>Panagrolaimoidea</taxon>
        <taxon>Panagrolaimidae</taxon>
        <taxon>Panagrolaimus</taxon>
    </lineage>
</organism>
<protein>
    <submittedName>
        <fullName evidence="2">Uncharacterized protein</fullName>
    </submittedName>
</protein>
<sequence>MAAAASDSGDVEEVDDWWEENCSIIPPEPLRLVLVAYLASYILLFPVNLFMDYFESEVLAEAWWTLLRPMLPLCHIAITSSALLLTAATFERFLTISKIRS</sequence>
<proteinExistence type="predicted"/>
<accession>A0AC34GCW4</accession>
<evidence type="ECO:0000313" key="1">
    <source>
        <dbReference type="Proteomes" id="UP000887579"/>
    </source>
</evidence>
<reference evidence="2" key="1">
    <citation type="submission" date="2022-11" db="UniProtKB">
        <authorList>
            <consortium name="WormBaseParasite"/>
        </authorList>
    </citation>
    <scope>IDENTIFICATION</scope>
</reference>
<dbReference type="Proteomes" id="UP000887579">
    <property type="component" value="Unplaced"/>
</dbReference>